<feature type="transmembrane region" description="Helical" evidence="6">
    <location>
        <begin position="388"/>
        <end position="406"/>
    </location>
</feature>
<organism evidence="8 9">
    <name type="scientific">Leptotrombidium deliense</name>
    <dbReference type="NCBI Taxonomy" id="299467"/>
    <lineage>
        <taxon>Eukaryota</taxon>
        <taxon>Metazoa</taxon>
        <taxon>Ecdysozoa</taxon>
        <taxon>Arthropoda</taxon>
        <taxon>Chelicerata</taxon>
        <taxon>Arachnida</taxon>
        <taxon>Acari</taxon>
        <taxon>Acariformes</taxon>
        <taxon>Trombidiformes</taxon>
        <taxon>Prostigmata</taxon>
        <taxon>Anystina</taxon>
        <taxon>Parasitengona</taxon>
        <taxon>Trombiculoidea</taxon>
        <taxon>Trombiculidae</taxon>
        <taxon>Leptotrombidium</taxon>
    </lineage>
</organism>
<dbReference type="PANTHER" id="PTHR13800:SF41">
    <property type="entry name" value="PROTEIN CED-11"/>
    <property type="match status" value="1"/>
</dbReference>
<dbReference type="GO" id="GO:0005886">
    <property type="term" value="C:plasma membrane"/>
    <property type="evidence" value="ECO:0007669"/>
    <property type="project" value="UniProtKB-SubCell"/>
</dbReference>
<feature type="transmembrane region" description="Helical" evidence="6">
    <location>
        <begin position="216"/>
        <end position="239"/>
    </location>
</feature>
<dbReference type="GO" id="GO:0005261">
    <property type="term" value="F:monoatomic cation channel activity"/>
    <property type="evidence" value="ECO:0007669"/>
    <property type="project" value="TreeGrafter"/>
</dbReference>
<feature type="domain" description="TRPM-like" evidence="7">
    <location>
        <begin position="77"/>
        <end position="192"/>
    </location>
</feature>
<dbReference type="Gene3D" id="3.90.79.10">
    <property type="entry name" value="Nucleoside Triphosphate Pyrophosphohydrolase"/>
    <property type="match status" value="1"/>
</dbReference>
<feature type="transmembrane region" description="Helical" evidence="6">
    <location>
        <begin position="543"/>
        <end position="564"/>
    </location>
</feature>
<dbReference type="InterPro" id="IPR015797">
    <property type="entry name" value="NUDIX_hydrolase-like_dom_sf"/>
</dbReference>
<dbReference type="InterPro" id="IPR057366">
    <property type="entry name" value="TRPM-like"/>
</dbReference>
<dbReference type="SUPFAM" id="SSF55811">
    <property type="entry name" value="Nudix"/>
    <property type="match status" value="1"/>
</dbReference>
<feature type="transmembrane region" description="Helical" evidence="6">
    <location>
        <begin position="427"/>
        <end position="447"/>
    </location>
</feature>
<dbReference type="InterPro" id="IPR050927">
    <property type="entry name" value="TRPM"/>
</dbReference>
<dbReference type="AlphaFoldDB" id="A0A443STB0"/>
<reference evidence="8 9" key="1">
    <citation type="journal article" date="2018" name="Gigascience">
        <title>Genomes of trombidid mites reveal novel predicted allergens and laterally-transferred genes associated with secondary metabolism.</title>
        <authorList>
            <person name="Dong X."/>
            <person name="Chaisiri K."/>
            <person name="Xia D."/>
            <person name="Armstrong S.D."/>
            <person name="Fang Y."/>
            <person name="Donnelly M.J."/>
            <person name="Kadowaki T."/>
            <person name="McGarry J.W."/>
            <person name="Darby A.C."/>
            <person name="Makepeace B.L."/>
        </authorList>
    </citation>
    <scope>NUCLEOTIDE SEQUENCE [LARGE SCALE GENOMIC DNA]</scope>
    <source>
        <strain evidence="8">UoL-UT</strain>
    </source>
</reference>
<dbReference type="EMBL" id="NCKV01000379">
    <property type="protein sequence ID" value="RWS30779.1"/>
    <property type="molecule type" value="Genomic_DNA"/>
</dbReference>
<feature type="non-terminal residue" evidence="8">
    <location>
        <position position="1"/>
    </location>
</feature>
<dbReference type="STRING" id="299467.A0A443STB0"/>
<evidence type="ECO:0000313" key="9">
    <source>
        <dbReference type="Proteomes" id="UP000288716"/>
    </source>
</evidence>
<evidence type="ECO:0000256" key="3">
    <source>
        <dbReference type="ARBA" id="ARBA00022692"/>
    </source>
</evidence>
<feature type="transmembrane region" description="Helical" evidence="6">
    <location>
        <begin position="324"/>
        <end position="344"/>
    </location>
</feature>
<evidence type="ECO:0000256" key="1">
    <source>
        <dbReference type="ARBA" id="ARBA00004651"/>
    </source>
</evidence>
<gene>
    <name evidence="8" type="ORF">B4U80_12030</name>
</gene>
<accession>A0A443STB0</accession>
<sequence>QLYNYRTLKWLIKEALKVEFFVEVCCEGILGIPSSQGFPFDDLFQSLNRLISVTTGFGEFLKHDDLTQRFFTKPVCVEQKTLAFLLIWAVFVNNLKIVSKLWPHHSMPINACLMVSAMLKNMAKYVIDISSQQQMLKISVEYGQIATKLLEEVYQVNPKRAVEFATFRSRHWSYQTAIDMAAATELYEFISHPSCQRYLTNLYFNGMHLKQSPYDIFDVPSGVKIILSAFLIFPIYLWFEFPDYIKEHEEELLQEKQRIKEMSKNDLLTRIKIYGTSAMKTVSSDINIGKKYEETLKALNEMAITDLSLIQKVGVLWSAPMTKYWLYHIFYVLFLLVFSYDVLLPGCSYRRLDLLIFVWITAMLMEDVRKTYVTLKKFVSFRLTTQYIEISATMIFLCIFYLGRIIRFVPIARHTYAIRMIMSGALYLYYFRYLAMFLPISSIFGPLYYQFREIAFNDIWKFLFICSPFMIGGAIVIYVSHFPDRYIVFIDIFHRVFFSLFRTYDDYMFENPTCVADRDQPFKNQTYCRESYYSNPTCNLYGFWPYLMNLMFLILLKNVLLTLLEALANTTISLLDTPTIWKFQRFHSIVEFRILSPLPPPFNIVYYAFKLLTYLCCNFCRKKKSDRYTEEFTESDYEIKETCYRCEDSDLVYFANRISEKVVLKEKQRSEMDSTVYRLSNLAFERSQQVEYTKLQVMRLRRTVVSLYSMLQNLQIVIEAAKHKLKKEESVQQVLSRTSPYPNSIVERTAVSDKYVPWDVAWVDYDPLVFTRPKTMFPKEMNADGDINEEIFEKTPSLVRRFNFNGVYTDSSQKKIDRRTWITDNKKRPINYTLDGIYPLNPYGRTGLAGKGSLPRWGPNHFITILVTKYSGNEFEMLVRQGGELNSSDYTLIGGFIAHQEETYDTVRSQMDPTSNIQWKQSDEMISFFEQQVDTEKVFVERKITEGDIHIPITPFATMQTNAPIFDFDAETDETFKPTFQKPGELIEKKGIQYQEVLKGYFDSPVNTDNAWKETEFWRIHYTTDNLKKHISNCVWLLLKDDARSKFSPEEWTLIQYCLTISK</sequence>
<keyword evidence="4 6" id="KW-1133">Transmembrane helix</keyword>
<feature type="transmembrane region" description="Helical" evidence="6">
    <location>
        <begin position="459"/>
        <end position="479"/>
    </location>
</feature>
<keyword evidence="9" id="KW-1185">Reference proteome</keyword>
<dbReference type="Pfam" id="PF25508">
    <property type="entry name" value="TRPM2"/>
    <property type="match status" value="1"/>
</dbReference>
<evidence type="ECO:0000256" key="2">
    <source>
        <dbReference type="ARBA" id="ARBA00022475"/>
    </source>
</evidence>
<protein>
    <submittedName>
        <fullName evidence="8">Protein ced-11-like protein</fullName>
    </submittedName>
</protein>
<dbReference type="PANTHER" id="PTHR13800">
    <property type="entry name" value="TRANSIENT RECEPTOR POTENTIAL CATION CHANNEL, SUBFAMILY M, MEMBER 6"/>
    <property type="match status" value="1"/>
</dbReference>
<evidence type="ECO:0000259" key="7">
    <source>
        <dbReference type="Pfam" id="PF25508"/>
    </source>
</evidence>
<dbReference type="GO" id="GO:0030001">
    <property type="term" value="P:metal ion transport"/>
    <property type="evidence" value="ECO:0007669"/>
    <property type="project" value="TreeGrafter"/>
</dbReference>
<feature type="transmembrane region" description="Helical" evidence="6">
    <location>
        <begin position="351"/>
        <end position="368"/>
    </location>
</feature>
<evidence type="ECO:0000256" key="4">
    <source>
        <dbReference type="ARBA" id="ARBA00022989"/>
    </source>
</evidence>
<dbReference type="Proteomes" id="UP000288716">
    <property type="component" value="Unassembled WGS sequence"/>
</dbReference>
<evidence type="ECO:0000313" key="8">
    <source>
        <dbReference type="EMBL" id="RWS30779.1"/>
    </source>
</evidence>
<evidence type="ECO:0000256" key="5">
    <source>
        <dbReference type="ARBA" id="ARBA00023136"/>
    </source>
</evidence>
<proteinExistence type="predicted"/>
<name>A0A443STB0_9ACAR</name>
<keyword evidence="3 6" id="KW-0812">Transmembrane</keyword>
<dbReference type="Pfam" id="PF25969">
    <property type="entry name" value="NUDT9_N"/>
    <property type="match status" value="1"/>
</dbReference>
<dbReference type="VEuPathDB" id="VectorBase:LDEU001257"/>
<keyword evidence="5 6" id="KW-0472">Membrane</keyword>
<keyword evidence="2" id="KW-1003">Cell membrane</keyword>
<dbReference type="OrthoDB" id="301415at2759"/>
<evidence type="ECO:0000256" key="6">
    <source>
        <dbReference type="SAM" id="Phobius"/>
    </source>
</evidence>
<comment type="subcellular location">
    <subcellularLocation>
        <location evidence="1">Cell membrane</location>
        <topology evidence="1">Multi-pass membrane protein</topology>
    </subcellularLocation>
</comment>
<comment type="caution">
    <text evidence="8">The sequence shown here is derived from an EMBL/GenBank/DDBJ whole genome shotgun (WGS) entry which is preliminary data.</text>
</comment>